<reference evidence="2" key="2">
    <citation type="submission" date="2022-01" db="EMBL/GenBank/DDBJ databases">
        <authorList>
            <person name="Rana R."/>
            <person name="Patil P.B."/>
        </authorList>
    </citation>
    <scope>NUCLEOTIDE SEQUENCE</scope>
    <source>
        <strain evidence="2">PPL560</strain>
    </source>
</reference>
<evidence type="ECO:0000313" key="4">
    <source>
        <dbReference type="Proteomes" id="UP001430647"/>
    </source>
</evidence>
<dbReference type="Proteomes" id="UP001430647">
    <property type="component" value="Unassembled WGS sequence"/>
</dbReference>
<feature type="compositionally biased region" description="Acidic residues" evidence="1">
    <location>
        <begin position="45"/>
        <end position="56"/>
    </location>
</feature>
<reference evidence="2 4" key="1">
    <citation type="journal article" date="2022" name="Curr. Microbiol.">
        <title>Xanthomonas indica sp. nov., a Novel Member of Non-Pathogenic Xanthomonas Community from Healthy Rice Seeds.</title>
        <authorList>
            <person name="Rana R."/>
            <person name="Madhavan V.N."/>
            <person name="Saroha T."/>
            <person name="Bansal K."/>
            <person name="Kaur A."/>
            <person name="Sonti R.V."/>
            <person name="Patel H.K."/>
            <person name="Patil P.B."/>
        </authorList>
    </citation>
    <scope>NUCLEOTIDE SEQUENCE [LARGE SCALE GENOMIC DNA]</scope>
    <source>
        <strain evidence="2 4">PPL560</strain>
    </source>
</reference>
<feature type="compositionally biased region" description="Polar residues" evidence="1">
    <location>
        <begin position="1"/>
        <end position="10"/>
    </location>
</feature>
<proteinExistence type="predicted"/>
<gene>
    <name evidence="2" type="ORF">L3V74_00070</name>
    <name evidence="3" type="ORF">Q7W82_08360</name>
</gene>
<evidence type="ECO:0000256" key="1">
    <source>
        <dbReference type="SAM" id="MobiDB-lite"/>
    </source>
</evidence>
<dbReference type="EMBL" id="JAKJPQ010000001">
    <property type="protein sequence ID" value="MCI2259917.1"/>
    <property type="molecule type" value="Genomic_DNA"/>
</dbReference>
<sequence>MNTHDATNGKSVDDTAKVPTPKNGDLDREAPQPDPQAGIAREVGDLEDAEAVDEDGALPGRAGGGLAGG</sequence>
<dbReference type="EMBL" id="CP131914">
    <property type="protein sequence ID" value="XCI82141.1"/>
    <property type="molecule type" value="Genomic_DNA"/>
</dbReference>
<dbReference type="AlphaFoldDB" id="A0AAU8IAK5"/>
<reference evidence="3" key="3">
    <citation type="submission" date="2023-08" db="EMBL/GenBank/DDBJ databases">
        <title>Complete genome sequence of Xanthomonas indica.</title>
        <authorList>
            <person name="Patil P.B."/>
            <person name="Rana R."/>
        </authorList>
    </citation>
    <scope>NUCLEOTIDE SEQUENCE</scope>
    <source>
        <strain evidence="3">PPL560</strain>
    </source>
</reference>
<accession>A0AAU8IAK5</accession>
<feature type="region of interest" description="Disordered" evidence="1">
    <location>
        <begin position="1"/>
        <end position="69"/>
    </location>
</feature>
<organism evidence="3">
    <name type="scientific">Xanthomonas indica</name>
    <dbReference type="NCBI Taxonomy" id="2912242"/>
    <lineage>
        <taxon>Bacteria</taxon>
        <taxon>Pseudomonadati</taxon>
        <taxon>Pseudomonadota</taxon>
        <taxon>Gammaproteobacteria</taxon>
        <taxon>Lysobacterales</taxon>
        <taxon>Lysobacteraceae</taxon>
        <taxon>Xanthomonas</taxon>
    </lineage>
</organism>
<dbReference type="KEGG" id="xin:Q7W82_08360"/>
<keyword evidence="4" id="KW-1185">Reference proteome</keyword>
<evidence type="ECO:0000313" key="3">
    <source>
        <dbReference type="EMBL" id="XCI82141.1"/>
    </source>
</evidence>
<name>A0AAU8IAK5_9XANT</name>
<dbReference type="RefSeq" id="WP_242156413.1">
    <property type="nucleotide sequence ID" value="NZ_CP131914.1"/>
</dbReference>
<evidence type="ECO:0000313" key="2">
    <source>
        <dbReference type="EMBL" id="MCI2259917.1"/>
    </source>
</evidence>
<protein>
    <submittedName>
        <fullName evidence="3">Uncharacterized protein</fullName>
    </submittedName>
</protein>